<evidence type="ECO:0000313" key="1">
    <source>
        <dbReference type="EMBL" id="CDQ09280.1"/>
    </source>
</evidence>
<sequence length="61" mass="6901">MTQQELAKAKDPDLRSSLQAMRRAALQARKIAIQTETSIIIVRNEQLVRLSAEVLRRDPTA</sequence>
<evidence type="ECO:0000313" key="4">
    <source>
        <dbReference type="Proteomes" id="UP000093129"/>
    </source>
</evidence>
<evidence type="ECO:0000313" key="2">
    <source>
        <dbReference type="EMBL" id="OCB02021.1"/>
    </source>
</evidence>
<proteinExistence type="predicted"/>
<keyword evidence="5" id="KW-1185">Reference proteome</keyword>
<reference evidence="1" key="1">
    <citation type="submission" date="2014-03" db="EMBL/GenBank/DDBJ databases">
        <authorList>
            <person name="Genoscope - CEA"/>
        </authorList>
    </citation>
    <scope>NUCLEOTIDE SEQUENCE [LARGE SCALE GENOMIC DNA]</scope>
    <source>
        <strain evidence="1">CF27</strain>
    </source>
</reference>
<protein>
    <submittedName>
        <fullName evidence="1">Uncharacterized protein</fullName>
    </submittedName>
</protein>
<evidence type="ECO:0000313" key="5">
    <source>
        <dbReference type="Proteomes" id="UP000193925"/>
    </source>
</evidence>
<dbReference type="EMBL" id="MASQ01000106">
    <property type="protein sequence ID" value="OCB02021.1"/>
    <property type="molecule type" value="Genomic_DNA"/>
</dbReference>
<evidence type="ECO:0000313" key="3">
    <source>
        <dbReference type="EMBL" id="SMH64951.1"/>
    </source>
</evidence>
<dbReference type="EMBL" id="CCCS020000017">
    <property type="protein sequence ID" value="CDQ09280.1"/>
    <property type="molecule type" value="Genomic_DNA"/>
</dbReference>
<reference evidence="3 5" key="4">
    <citation type="submission" date="2017-03" db="EMBL/GenBank/DDBJ databases">
        <authorList>
            <person name="Regsiter A."/>
            <person name="William W."/>
        </authorList>
    </citation>
    <scope>NUCLEOTIDE SEQUENCE [LARGE SCALE GENOMIC DNA]</scope>
    <source>
        <strain evidence="3">PRJEB5721</strain>
    </source>
</reference>
<gene>
    <name evidence="3" type="ORF">AFERRI_10985</name>
    <name evidence="1" type="ORF">AFERRI_240114</name>
    <name evidence="2" type="ORF">BBC27_01025</name>
</gene>
<dbReference type="EMBL" id="LT841305">
    <property type="protein sequence ID" value="SMH64951.1"/>
    <property type="molecule type" value="Genomic_DNA"/>
</dbReference>
<dbReference type="Proteomes" id="UP000193925">
    <property type="component" value="Chromosome AFERRI"/>
</dbReference>
<dbReference type="RefSeq" id="WP_035191674.1">
    <property type="nucleotide sequence ID" value="NZ_CCCS020000017.1"/>
</dbReference>
<reference evidence="1" key="2">
    <citation type="submission" date="2014-07" db="EMBL/GenBank/DDBJ databases">
        <title>Initial genome analysis of the psychrotolerant acidophile Acidithiobacillus ferrivorans CF27: insights into iron and sulfur oxidation pathways and into biofilm formation.</title>
        <authorList>
            <person name="Talla E."/>
            <person name="Hedrich S."/>
            <person name="Mangenot S."/>
            <person name="Ji B."/>
            <person name="Johnson D.B."/>
            <person name="Barbe V."/>
            <person name="Bonnefoy V."/>
        </authorList>
    </citation>
    <scope>NUCLEOTIDE SEQUENCE [LARGE SCALE GENOMIC DNA]</scope>
    <source>
        <strain evidence="1">CF27</strain>
    </source>
</reference>
<organism evidence="1">
    <name type="scientific">Acidithiobacillus ferrivorans</name>
    <dbReference type="NCBI Taxonomy" id="160808"/>
    <lineage>
        <taxon>Bacteria</taxon>
        <taxon>Pseudomonadati</taxon>
        <taxon>Pseudomonadota</taxon>
        <taxon>Acidithiobacillia</taxon>
        <taxon>Acidithiobacillales</taxon>
        <taxon>Acidithiobacillaceae</taxon>
        <taxon>Acidithiobacillus</taxon>
    </lineage>
</organism>
<dbReference type="Proteomes" id="UP000093129">
    <property type="component" value="Unassembled WGS sequence"/>
</dbReference>
<name>A0A060ULB8_9PROT</name>
<reference evidence="2 4" key="3">
    <citation type="submission" date="2016-07" db="EMBL/GenBank/DDBJ databases">
        <title>Draft genome of a psychrotolerant acidophile Acidithiobacillus ferrivorans strain YL15.</title>
        <authorList>
            <person name="Peng T."/>
            <person name="Ma L."/>
            <person name="Nan M."/>
            <person name="An N."/>
            <person name="Wang M."/>
            <person name="Qiu G."/>
            <person name="Zeng W."/>
        </authorList>
    </citation>
    <scope>NUCLEOTIDE SEQUENCE [LARGE SCALE GENOMIC DNA]</scope>
    <source>
        <strain evidence="2 4">YL15</strain>
    </source>
</reference>
<dbReference type="AlphaFoldDB" id="A0A060ULB8"/>
<accession>A0A060ULB8</accession>